<dbReference type="PANTHER" id="PTHR43757:SF2">
    <property type="entry name" value="AMINOMETHYLTRANSFERASE, MITOCHONDRIAL"/>
    <property type="match status" value="1"/>
</dbReference>
<evidence type="ECO:0000313" key="6">
    <source>
        <dbReference type="Proteomes" id="UP000827092"/>
    </source>
</evidence>
<dbReference type="InterPro" id="IPR029043">
    <property type="entry name" value="GcvT/YgfZ_C"/>
</dbReference>
<dbReference type="InterPro" id="IPR028896">
    <property type="entry name" value="GcvT/YgfZ/DmdA"/>
</dbReference>
<dbReference type="SUPFAM" id="SSF54373">
    <property type="entry name" value="FAD-linked reductases, C-terminal domain"/>
    <property type="match status" value="1"/>
</dbReference>
<evidence type="ECO:0008006" key="7">
    <source>
        <dbReference type="Google" id="ProtNLM"/>
    </source>
</evidence>
<sequence length="851" mass="93954">MSALLTRLRLARPRIAKTTLSSSSAHSTASSNATQSDVDEAEAVIVGGGAVGASVAYHLSRLGMRDVVLLEKSELTAGSTWHAAGLAALYHPGINMKRIHYYSINLFSQLEEETGQPLGFHRPGSIRLATTEERMTEFRYQMQRQGWQQAPQKLVSPEEIHDMCPILDMKGILGGMYNPVDGHIDPNSLTMSYAMAARGRGVRIRLDTPVTGLRTRSDGRWEVDTPKGTILAKRVVNAAGFWAKELGAMSGLDLPLVPVQHQYMVTKPIPEVQEMKWEMPVLRHLAGSFYMRAERGGLLVGPYEKPHKMKVVREWAEQGVPPGFGKELFQPDLDRLQEHLEVAMALVPSLSEADVRTVVNGPITYTPDLLPLLGPVHGQPPGMWMAAGFGYGIIHSGGAGKYLADWMVKGEPPFDLIETDPNRFGKWTTKYTVVTMQHETYAFKQRKISNPEGFEDGGASQLGTYHDKVHQRGRGESWEQPAWFATSDDTKGYKPSFRRTNWFPAVNRECQLVMNKVGVLDLTPFAKIDAKGPGAATFLDTMLANRLPKVGRTNISHMLTPKGRVYAELTVTRLAEDHFFLITGSGAEIHDLRWLSDHALQMKSDVQFANLTDEWACLSVAGPFSRHVISKLANEEEFGQKAFPFLAAKVTKVAGVPVRALRISYTGELGWELYHPAQHTAALYRALLDAGQEFGIGDFGTYALNALRIEKGFRMWGAEMNMDSNPLEAGLDPFVRLDKGAEFIGKAALNEVLREGLTRKLAMLRVDSPDFDVDPEGNESVWCCDRVVGFTTSGCFGPTVNHGLAFAYLPPFLTAPGTALHVELLGHRAPATVLPGAPVDIESVRRKKMKK</sequence>
<reference evidence="5 6" key="1">
    <citation type="journal article" date="2022" name="Nat. Ecol. Evol.">
        <title>A masculinizing supergene underlies an exaggerated male reproductive morph in a spider.</title>
        <authorList>
            <person name="Hendrickx F."/>
            <person name="De Corte Z."/>
            <person name="Sonet G."/>
            <person name="Van Belleghem S.M."/>
            <person name="Kostlbacher S."/>
            <person name="Vangestel C."/>
        </authorList>
    </citation>
    <scope>NUCLEOTIDE SEQUENCE [LARGE SCALE GENOMIC DNA]</scope>
    <source>
        <strain evidence="5">W744_W776</strain>
    </source>
</reference>
<dbReference type="Pfam" id="PF01571">
    <property type="entry name" value="GCV_T"/>
    <property type="match status" value="1"/>
</dbReference>
<dbReference type="InterPro" id="IPR013977">
    <property type="entry name" value="GcvT_C"/>
</dbReference>
<dbReference type="GO" id="GO:0005739">
    <property type="term" value="C:mitochondrion"/>
    <property type="evidence" value="ECO:0007669"/>
    <property type="project" value="TreeGrafter"/>
</dbReference>
<dbReference type="Gene3D" id="3.30.70.1400">
    <property type="entry name" value="Aminomethyltransferase beta-barrel domains"/>
    <property type="match status" value="1"/>
</dbReference>
<comment type="caution">
    <text evidence="5">The sequence shown here is derived from an EMBL/GenBank/DDBJ whole genome shotgun (WGS) entry which is preliminary data.</text>
</comment>
<evidence type="ECO:0000259" key="2">
    <source>
        <dbReference type="Pfam" id="PF01266"/>
    </source>
</evidence>
<dbReference type="AlphaFoldDB" id="A0AAV6UJV6"/>
<dbReference type="Gene3D" id="2.40.30.110">
    <property type="entry name" value="Aminomethyltransferase beta-barrel domains"/>
    <property type="match status" value="1"/>
</dbReference>
<dbReference type="Pfam" id="PF08669">
    <property type="entry name" value="GCV_T_C"/>
    <property type="match status" value="1"/>
</dbReference>
<dbReference type="InterPro" id="IPR027266">
    <property type="entry name" value="TrmE/GcvT-like"/>
</dbReference>
<protein>
    <recommendedName>
        <fullName evidence="7">Dimethylglycine dehydrogenase</fullName>
    </recommendedName>
</protein>
<dbReference type="Pfam" id="PF01266">
    <property type="entry name" value="DAO"/>
    <property type="match status" value="1"/>
</dbReference>
<proteinExistence type="inferred from homology"/>
<evidence type="ECO:0000256" key="1">
    <source>
        <dbReference type="ARBA" id="ARBA00008609"/>
    </source>
</evidence>
<evidence type="ECO:0000259" key="4">
    <source>
        <dbReference type="Pfam" id="PF08669"/>
    </source>
</evidence>
<dbReference type="EMBL" id="JAFNEN010000393">
    <property type="protein sequence ID" value="KAG8183988.1"/>
    <property type="molecule type" value="Genomic_DNA"/>
</dbReference>
<feature type="domain" description="GCVT N-terminal" evidence="3">
    <location>
        <begin position="476"/>
        <end position="739"/>
    </location>
</feature>
<dbReference type="Gene3D" id="3.30.1360.120">
    <property type="entry name" value="Probable tRNA modification gtpase trme, domain 1"/>
    <property type="match status" value="1"/>
</dbReference>
<dbReference type="SUPFAM" id="SSF51905">
    <property type="entry name" value="FAD/NAD(P)-binding domain"/>
    <property type="match status" value="1"/>
</dbReference>
<evidence type="ECO:0000313" key="5">
    <source>
        <dbReference type="EMBL" id="KAG8183988.1"/>
    </source>
</evidence>
<keyword evidence="6" id="KW-1185">Reference proteome</keyword>
<evidence type="ECO:0000259" key="3">
    <source>
        <dbReference type="Pfam" id="PF01571"/>
    </source>
</evidence>
<organism evidence="5 6">
    <name type="scientific">Oedothorax gibbosus</name>
    <dbReference type="NCBI Taxonomy" id="931172"/>
    <lineage>
        <taxon>Eukaryota</taxon>
        <taxon>Metazoa</taxon>
        <taxon>Ecdysozoa</taxon>
        <taxon>Arthropoda</taxon>
        <taxon>Chelicerata</taxon>
        <taxon>Arachnida</taxon>
        <taxon>Araneae</taxon>
        <taxon>Araneomorphae</taxon>
        <taxon>Entelegynae</taxon>
        <taxon>Araneoidea</taxon>
        <taxon>Linyphiidae</taxon>
        <taxon>Erigoninae</taxon>
        <taxon>Oedothorax</taxon>
    </lineage>
</organism>
<dbReference type="PANTHER" id="PTHR43757">
    <property type="entry name" value="AMINOMETHYLTRANSFERASE"/>
    <property type="match status" value="1"/>
</dbReference>
<dbReference type="Gene3D" id="3.30.9.10">
    <property type="entry name" value="D-Amino Acid Oxidase, subunit A, domain 2"/>
    <property type="match status" value="1"/>
</dbReference>
<feature type="domain" description="Aminomethyltransferase C-terminal" evidence="4">
    <location>
        <begin position="759"/>
        <end position="839"/>
    </location>
</feature>
<dbReference type="Gene3D" id="3.50.50.60">
    <property type="entry name" value="FAD/NAD(P)-binding domain"/>
    <property type="match status" value="1"/>
</dbReference>
<comment type="similarity">
    <text evidence="1">Belongs to the GcvT family.</text>
</comment>
<dbReference type="SUPFAM" id="SSF101790">
    <property type="entry name" value="Aminomethyltransferase beta-barrel domain"/>
    <property type="match status" value="1"/>
</dbReference>
<dbReference type="InterPro" id="IPR006222">
    <property type="entry name" value="GCVT_N"/>
</dbReference>
<name>A0AAV6UJV6_9ARAC</name>
<dbReference type="SUPFAM" id="SSF103025">
    <property type="entry name" value="Folate-binding domain"/>
    <property type="match status" value="1"/>
</dbReference>
<dbReference type="InterPro" id="IPR036188">
    <property type="entry name" value="FAD/NAD-bd_sf"/>
</dbReference>
<dbReference type="Proteomes" id="UP000827092">
    <property type="component" value="Unassembled WGS sequence"/>
</dbReference>
<accession>A0AAV6UJV6</accession>
<dbReference type="InterPro" id="IPR006076">
    <property type="entry name" value="FAD-dep_OxRdtase"/>
</dbReference>
<feature type="domain" description="FAD dependent oxidoreductase" evidence="2">
    <location>
        <begin position="43"/>
        <end position="406"/>
    </location>
</feature>
<gene>
    <name evidence="5" type="ORF">JTE90_001519</name>
</gene>